<evidence type="ECO:0000256" key="8">
    <source>
        <dbReference type="HAMAP-Rule" id="MF_00083"/>
    </source>
</evidence>
<comment type="function">
    <text evidence="8">Hydrolyzes ribosome-free peptidyl-tRNAs (with 1 or more amino acids incorporated), which drop off the ribosome during protein synthesis, or as a result of ribosome stalling.</text>
</comment>
<dbReference type="GO" id="GO:0006515">
    <property type="term" value="P:protein quality control for misfolded or incompletely synthesized proteins"/>
    <property type="evidence" value="ECO:0007669"/>
    <property type="project" value="UniProtKB-UniRule"/>
</dbReference>
<feature type="binding site" evidence="8">
    <location>
        <position position="87"/>
    </location>
    <ligand>
        <name>tRNA</name>
        <dbReference type="ChEBI" id="CHEBI:17843"/>
    </ligand>
</feature>
<evidence type="ECO:0000256" key="1">
    <source>
        <dbReference type="ARBA" id="ARBA00013260"/>
    </source>
</evidence>
<sequence length="208" mass="23661">MKKTSVLLFGVRLFLREKELKMKLVVGLGNPGKEYENTRHNAGFIVVNEWAYRSHEEFNRQAFNGVYFQKQVAGEKVLVVKPTTFMNLSGQCVAGFMNYYKLDLEDLLVVYDDMDMEVGRLRLRKKGSAGGHNGMKDIIKCLSSQEIQRIKLGIGHPKGKGSVVNHVLGHFSTEEKEDMLESTTLAADAIEDWIQGVSFEQLMNRYNH</sequence>
<protein>
    <recommendedName>
        <fullName evidence="7 8">Peptidyl-tRNA hydrolase</fullName>
        <shortName evidence="8">Pth</shortName>
        <ecNumber evidence="1 8">3.1.1.29</ecNumber>
    </recommendedName>
</protein>
<dbReference type="CDD" id="cd00462">
    <property type="entry name" value="PTH"/>
    <property type="match status" value="1"/>
</dbReference>
<dbReference type="PROSITE" id="PS01196">
    <property type="entry name" value="PEPT_TRNA_HYDROL_2"/>
    <property type="match status" value="1"/>
</dbReference>
<dbReference type="PATRIC" id="fig|87541.4.peg.734"/>
<evidence type="ECO:0000313" key="11">
    <source>
        <dbReference type="EMBL" id="KXB36764.1"/>
    </source>
</evidence>
<evidence type="ECO:0000256" key="6">
    <source>
        <dbReference type="ARBA" id="ARBA00048707"/>
    </source>
</evidence>
<comment type="similarity">
    <text evidence="5 8 10">Belongs to the PTH family.</text>
</comment>
<dbReference type="InterPro" id="IPR001328">
    <property type="entry name" value="Pept_tRNA_hydro"/>
</dbReference>
<evidence type="ECO:0000256" key="10">
    <source>
        <dbReference type="RuleBase" id="RU004320"/>
    </source>
</evidence>
<comment type="function">
    <text evidence="8">Catalyzes the release of premature peptidyl moieties from peptidyl-tRNA molecules trapped in stalled 50S ribosomal subunits, and thus maintains levels of free tRNAs and 50S ribosomes.</text>
</comment>
<comment type="subunit">
    <text evidence="8">Monomer.</text>
</comment>
<reference evidence="11 12" key="1">
    <citation type="submission" date="2016-01" db="EMBL/GenBank/DDBJ databases">
        <authorList>
            <person name="Oliw E.H."/>
        </authorList>
    </citation>
    <scope>NUCLEOTIDE SEQUENCE [LARGE SCALE GENOMIC DNA]</scope>
    <source>
        <strain evidence="11 12">KA00635</strain>
    </source>
</reference>
<dbReference type="SUPFAM" id="SSF53178">
    <property type="entry name" value="Peptidyl-tRNA hydrolase-like"/>
    <property type="match status" value="1"/>
</dbReference>
<feature type="active site" description="Proton acceptor" evidence="8">
    <location>
        <position position="40"/>
    </location>
</feature>
<dbReference type="PANTHER" id="PTHR17224">
    <property type="entry name" value="PEPTIDYL-TRNA HYDROLASE"/>
    <property type="match status" value="1"/>
</dbReference>
<evidence type="ECO:0000256" key="2">
    <source>
        <dbReference type="ARBA" id="ARBA00022555"/>
    </source>
</evidence>
<keyword evidence="2 8" id="KW-0820">tRNA-binding</keyword>
<dbReference type="GO" id="GO:0000049">
    <property type="term" value="F:tRNA binding"/>
    <property type="evidence" value="ECO:0007669"/>
    <property type="project" value="UniProtKB-UniRule"/>
</dbReference>
<keyword evidence="4 8" id="KW-0694">RNA-binding</keyword>
<dbReference type="Gene3D" id="3.40.50.1470">
    <property type="entry name" value="Peptidyl-tRNA hydrolase"/>
    <property type="match status" value="1"/>
</dbReference>
<feature type="site" description="Stabilizes the basic form of H active site to accept a proton" evidence="8">
    <location>
        <position position="112"/>
    </location>
</feature>
<keyword evidence="3 8" id="KW-0378">Hydrolase</keyword>
<evidence type="ECO:0000256" key="9">
    <source>
        <dbReference type="RuleBase" id="RU000673"/>
    </source>
</evidence>
<dbReference type="GO" id="GO:0004045">
    <property type="term" value="F:peptidyl-tRNA hydrolase activity"/>
    <property type="evidence" value="ECO:0007669"/>
    <property type="project" value="UniProtKB-UniRule"/>
</dbReference>
<dbReference type="EC" id="3.1.1.29" evidence="1 8"/>
<evidence type="ECO:0000256" key="5">
    <source>
        <dbReference type="ARBA" id="ARBA00038063"/>
    </source>
</evidence>
<evidence type="ECO:0000313" key="12">
    <source>
        <dbReference type="Proteomes" id="UP000070422"/>
    </source>
</evidence>
<dbReference type="AlphaFoldDB" id="A0A133Y0Q3"/>
<dbReference type="Proteomes" id="UP000070422">
    <property type="component" value="Unassembled WGS sequence"/>
</dbReference>
<proteinExistence type="inferred from homology"/>
<dbReference type="PANTHER" id="PTHR17224:SF1">
    <property type="entry name" value="PEPTIDYL-TRNA HYDROLASE"/>
    <property type="match status" value="1"/>
</dbReference>
<accession>A0A133Y0Q3</accession>
<dbReference type="NCBIfam" id="TIGR00447">
    <property type="entry name" value="pth"/>
    <property type="match status" value="1"/>
</dbReference>
<comment type="catalytic activity">
    <reaction evidence="6 8 9">
        <text>an N-acyl-L-alpha-aminoacyl-tRNA + H2O = an N-acyl-L-amino acid + a tRNA + H(+)</text>
        <dbReference type="Rhea" id="RHEA:54448"/>
        <dbReference type="Rhea" id="RHEA-COMP:10123"/>
        <dbReference type="Rhea" id="RHEA-COMP:13883"/>
        <dbReference type="ChEBI" id="CHEBI:15377"/>
        <dbReference type="ChEBI" id="CHEBI:15378"/>
        <dbReference type="ChEBI" id="CHEBI:59874"/>
        <dbReference type="ChEBI" id="CHEBI:78442"/>
        <dbReference type="ChEBI" id="CHEBI:138191"/>
        <dbReference type="EC" id="3.1.1.29"/>
    </reaction>
</comment>
<dbReference type="HAMAP" id="MF_00083">
    <property type="entry name" value="Pept_tRNA_hydro_bact"/>
    <property type="match status" value="1"/>
</dbReference>
<dbReference type="InterPro" id="IPR018171">
    <property type="entry name" value="Pept_tRNA_hydro_CS"/>
</dbReference>
<dbReference type="FunFam" id="3.40.50.1470:FF:000001">
    <property type="entry name" value="Peptidyl-tRNA hydrolase"/>
    <property type="match status" value="1"/>
</dbReference>
<feature type="site" description="Discriminates between blocked and unblocked aminoacyl-tRNA" evidence="8">
    <location>
        <position position="30"/>
    </location>
</feature>
<keyword evidence="8" id="KW-0963">Cytoplasm</keyword>
<evidence type="ECO:0000256" key="3">
    <source>
        <dbReference type="ARBA" id="ARBA00022801"/>
    </source>
</evidence>
<comment type="subcellular location">
    <subcellularLocation>
        <location evidence="8">Cytoplasm</location>
    </subcellularLocation>
</comment>
<feature type="binding site" evidence="8">
    <location>
        <position position="85"/>
    </location>
    <ligand>
        <name>tRNA</name>
        <dbReference type="ChEBI" id="CHEBI:17843"/>
    </ligand>
</feature>
<evidence type="ECO:0000256" key="7">
    <source>
        <dbReference type="ARBA" id="ARBA00050038"/>
    </source>
</evidence>
<dbReference type="InterPro" id="IPR036416">
    <property type="entry name" value="Pept_tRNA_hydro_sf"/>
</dbReference>
<organism evidence="11 12">
    <name type="scientific">Aerococcus christensenii</name>
    <dbReference type="NCBI Taxonomy" id="87541"/>
    <lineage>
        <taxon>Bacteria</taxon>
        <taxon>Bacillati</taxon>
        <taxon>Bacillota</taxon>
        <taxon>Bacilli</taxon>
        <taxon>Lactobacillales</taxon>
        <taxon>Aerococcaceae</taxon>
        <taxon>Aerococcus</taxon>
    </lineage>
</organism>
<gene>
    <name evidence="8" type="primary">pth</name>
    <name evidence="11" type="ORF">HMPREF3187_00735</name>
</gene>
<dbReference type="STRING" id="87541.AWM71_04415"/>
<feature type="binding site" evidence="8">
    <location>
        <position position="133"/>
    </location>
    <ligand>
        <name>tRNA</name>
        <dbReference type="ChEBI" id="CHEBI:17843"/>
    </ligand>
</feature>
<comment type="caution">
    <text evidence="11">The sequence shown here is derived from an EMBL/GenBank/DDBJ whole genome shotgun (WGS) entry which is preliminary data.</text>
</comment>
<feature type="binding site" evidence="8">
    <location>
        <position position="35"/>
    </location>
    <ligand>
        <name>tRNA</name>
        <dbReference type="ChEBI" id="CHEBI:17843"/>
    </ligand>
</feature>
<dbReference type="EMBL" id="LSCQ01000038">
    <property type="protein sequence ID" value="KXB36764.1"/>
    <property type="molecule type" value="Genomic_DNA"/>
</dbReference>
<name>A0A133Y0Q3_9LACT</name>
<dbReference type="Pfam" id="PF01195">
    <property type="entry name" value="Pept_tRNA_hydro"/>
    <property type="match status" value="1"/>
</dbReference>
<evidence type="ECO:0000256" key="4">
    <source>
        <dbReference type="ARBA" id="ARBA00022884"/>
    </source>
</evidence>
<dbReference type="PROSITE" id="PS01195">
    <property type="entry name" value="PEPT_TRNA_HYDROL_1"/>
    <property type="match status" value="1"/>
</dbReference>
<dbReference type="GO" id="GO:0005737">
    <property type="term" value="C:cytoplasm"/>
    <property type="evidence" value="ECO:0007669"/>
    <property type="project" value="UniProtKB-SubCell"/>
</dbReference>
<dbReference type="GO" id="GO:0072344">
    <property type="term" value="P:rescue of stalled ribosome"/>
    <property type="evidence" value="ECO:0007669"/>
    <property type="project" value="UniProtKB-UniRule"/>
</dbReference>